<dbReference type="SUPFAM" id="SSF52047">
    <property type="entry name" value="RNI-like"/>
    <property type="match status" value="1"/>
</dbReference>
<accession>D6RLJ6</accession>
<feature type="domain" description="F-box" evidence="1">
    <location>
        <begin position="166"/>
        <end position="287"/>
    </location>
</feature>
<comment type="caution">
    <text evidence="2">The sequence shown here is derived from an EMBL/GenBank/DDBJ whole genome shotgun (WGS) entry which is preliminary data.</text>
</comment>
<reference evidence="2 3" key="1">
    <citation type="journal article" date="2010" name="Proc. Natl. Acad. Sci. U.S.A.">
        <title>Insights into evolution of multicellular fungi from the assembled chromosomes of the mushroom Coprinopsis cinerea (Coprinus cinereus).</title>
        <authorList>
            <person name="Stajich J.E."/>
            <person name="Wilke S.K."/>
            <person name="Ahren D."/>
            <person name="Au C.H."/>
            <person name="Birren B.W."/>
            <person name="Borodovsky M."/>
            <person name="Burns C."/>
            <person name="Canback B."/>
            <person name="Casselton L.A."/>
            <person name="Cheng C.K."/>
            <person name="Deng J."/>
            <person name="Dietrich F.S."/>
            <person name="Fargo D.C."/>
            <person name="Farman M.L."/>
            <person name="Gathman A.C."/>
            <person name="Goldberg J."/>
            <person name="Guigo R."/>
            <person name="Hoegger P.J."/>
            <person name="Hooker J.B."/>
            <person name="Huggins A."/>
            <person name="James T.Y."/>
            <person name="Kamada T."/>
            <person name="Kilaru S."/>
            <person name="Kodira C."/>
            <person name="Kues U."/>
            <person name="Kupfer D."/>
            <person name="Kwan H.S."/>
            <person name="Lomsadze A."/>
            <person name="Li W."/>
            <person name="Lilly W.W."/>
            <person name="Ma L.J."/>
            <person name="Mackey A.J."/>
            <person name="Manning G."/>
            <person name="Martin F."/>
            <person name="Muraguchi H."/>
            <person name="Natvig D.O."/>
            <person name="Palmerini H."/>
            <person name="Ramesh M.A."/>
            <person name="Rehmeyer C.J."/>
            <person name="Roe B.A."/>
            <person name="Shenoy N."/>
            <person name="Stanke M."/>
            <person name="Ter-Hovhannisyan V."/>
            <person name="Tunlid A."/>
            <person name="Velagapudi R."/>
            <person name="Vision T.J."/>
            <person name="Zeng Q."/>
            <person name="Zolan M.E."/>
            <person name="Pukkila P.J."/>
        </authorList>
    </citation>
    <scope>NUCLEOTIDE SEQUENCE [LARGE SCALE GENOMIC DNA]</scope>
    <source>
        <strain evidence="3">Okayama-7 / 130 / ATCC MYA-4618 / FGSC 9003</strain>
    </source>
</reference>
<dbReference type="eggNOG" id="ENOG502SQ6A">
    <property type="taxonomic scope" value="Eukaryota"/>
</dbReference>
<keyword evidence="3" id="KW-1185">Reference proteome</keyword>
<dbReference type="Proteomes" id="UP000001861">
    <property type="component" value="Unassembled WGS sequence"/>
</dbReference>
<dbReference type="InterPro" id="IPR032675">
    <property type="entry name" value="LRR_dom_sf"/>
</dbReference>
<dbReference type="OrthoDB" id="3258311at2759"/>
<evidence type="ECO:0000313" key="2">
    <source>
        <dbReference type="EMBL" id="EFI28088.1"/>
    </source>
</evidence>
<gene>
    <name evidence="2" type="ORF">CC1G_14115</name>
</gene>
<dbReference type="KEGG" id="cci:CC1G_14115"/>
<dbReference type="VEuPathDB" id="FungiDB:CC1G_14115"/>
<dbReference type="InParanoid" id="D6RLJ6"/>
<dbReference type="GeneID" id="9378960"/>
<organism evidence="2 3">
    <name type="scientific">Coprinopsis cinerea (strain Okayama-7 / 130 / ATCC MYA-4618 / FGSC 9003)</name>
    <name type="common">Inky cap fungus</name>
    <name type="synonym">Hormographiella aspergillata</name>
    <dbReference type="NCBI Taxonomy" id="240176"/>
    <lineage>
        <taxon>Eukaryota</taxon>
        <taxon>Fungi</taxon>
        <taxon>Dikarya</taxon>
        <taxon>Basidiomycota</taxon>
        <taxon>Agaricomycotina</taxon>
        <taxon>Agaricomycetes</taxon>
        <taxon>Agaricomycetidae</taxon>
        <taxon>Agaricales</taxon>
        <taxon>Agaricineae</taxon>
        <taxon>Psathyrellaceae</taxon>
        <taxon>Coprinopsis</taxon>
    </lineage>
</organism>
<dbReference type="Pfam" id="PF13013">
    <property type="entry name" value="F-box-like_2"/>
    <property type="match status" value="1"/>
</dbReference>
<dbReference type="EMBL" id="AACS02000003">
    <property type="protein sequence ID" value="EFI28088.1"/>
    <property type="molecule type" value="Genomic_DNA"/>
</dbReference>
<dbReference type="OMA" id="CAKERVA"/>
<sequence>MRTEFELVEQNQLTPPTSWPTKDAMKLCYSYDWVCRPTMLIYEREEMSQFLFCIGPPGFFINDENDEDERSTMVEQGRLDLTGRHESRWNEYIPGFEAYIQDFDALAPFLYKEKKCSPMWTGTFHTVTYRVKPEGEDTYRQWLSRWKIEHDQGDLADIIARSLDVHALWLKGSKPQFQSITLIDLPEDILEVVFSECSREELFIVSGTCTTLRWARDHCLKACEIRFTQFMGSLCEKLDPESDLPRQIIPYFIKAYGLCLDRIAYYAARSKQCAIMEKLVINLCWTSGTHYGSPVYQALKGAYWERVVKSLSKAIIPLIGSKGTPNLTQLSLTGVLLDGHELLAVCSLGKLRTLSLFECKVTAIDTLTKWLEGNTLSLSSPVANLHIRFGPYRPGPPSSQWVVLRLLPNIRNLSLESIDYANGFVLPEDSEFYSQLRCLDSLERLAVTHIRSESVGSLASWLLMRRPFHSDTIADKLTHFEIVNDVHIPLEGMQLLLRSLRSNRLEVLTLYGIQRQFARPELIGEIAQLCPNLLSLRLIAHGSLQAKYPKPIVWAAPSWSYAALFAGFNCLEHFKWNYLIPVEDPTPFPLVHFEMEAMEPVATAFPGELWPSEVDDSTLYFGDNHLSAAPFVAHCPTLESFYLDNDSLCCEIIRWVEDDLGCDVHSPGVDFEEAATGGVGGRVEIRDVTQSRREYEGAWSWDGL</sequence>
<dbReference type="HOGENOM" id="CLU_024464_0_0_1"/>
<protein>
    <recommendedName>
        <fullName evidence="1">F-box domain-containing protein</fullName>
    </recommendedName>
</protein>
<name>D6RLJ6_COPC7</name>
<dbReference type="AlphaFoldDB" id="D6RLJ6"/>
<proteinExistence type="predicted"/>
<evidence type="ECO:0000259" key="1">
    <source>
        <dbReference type="Pfam" id="PF13013"/>
    </source>
</evidence>
<dbReference type="InterPro" id="IPR001810">
    <property type="entry name" value="F-box_dom"/>
</dbReference>
<evidence type="ECO:0000313" key="3">
    <source>
        <dbReference type="Proteomes" id="UP000001861"/>
    </source>
</evidence>
<dbReference type="RefSeq" id="XP_002911582.1">
    <property type="nucleotide sequence ID" value="XM_002911536.1"/>
</dbReference>
<dbReference type="Gene3D" id="3.80.10.10">
    <property type="entry name" value="Ribonuclease Inhibitor"/>
    <property type="match status" value="1"/>
</dbReference>